<dbReference type="Proteomes" id="UP000321157">
    <property type="component" value="Unassembled WGS sequence"/>
</dbReference>
<gene>
    <name evidence="1" type="ORF">ADA01nite_26310</name>
</gene>
<dbReference type="SUPFAM" id="SSF57938">
    <property type="entry name" value="DnaJ/Hsp40 cysteine-rich domain"/>
    <property type="match status" value="1"/>
</dbReference>
<sequence length="50" mass="5275">MSERNTQETCVYCEGNGYFQLITGGSTTCPSCSGQGSVEVHEPEVTAGTK</sequence>
<evidence type="ECO:0000313" key="1">
    <source>
        <dbReference type="EMBL" id="GEN35171.1"/>
    </source>
</evidence>
<comment type="caution">
    <text evidence="1">The sequence shown here is derived from an EMBL/GenBank/DDBJ whole genome shotgun (WGS) entry which is preliminary data.</text>
</comment>
<organism evidence="1 2">
    <name type="scientific">Aneurinibacillus danicus</name>
    <dbReference type="NCBI Taxonomy" id="267746"/>
    <lineage>
        <taxon>Bacteria</taxon>
        <taxon>Bacillati</taxon>
        <taxon>Bacillota</taxon>
        <taxon>Bacilli</taxon>
        <taxon>Bacillales</taxon>
        <taxon>Paenibacillaceae</taxon>
        <taxon>Aneurinibacillus group</taxon>
        <taxon>Aneurinibacillus</taxon>
    </lineage>
</organism>
<dbReference type="InterPro" id="IPR035272">
    <property type="entry name" value="DUF5351"/>
</dbReference>
<dbReference type="RefSeq" id="WP_170230275.1">
    <property type="nucleotide sequence ID" value="NZ_BJXX01000120.1"/>
</dbReference>
<reference evidence="1 2" key="1">
    <citation type="submission" date="2019-07" db="EMBL/GenBank/DDBJ databases">
        <title>Whole genome shotgun sequence of Aneurinibacillus danicus NBRC 102444.</title>
        <authorList>
            <person name="Hosoyama A."/>
            <person name="Uohara A."/>
            <person name="Ohji S."/>
            <person name="Ichikawa N."/>
        </authorList>
    </citation>
    <scope>NUCLEOTIDE SEQUENCE [LARGE SCALE GENOMIC DNA]</scope>
    <source>
        <strain evidence="1 2">NBRC 102444</strain>
    </source>
</reference>
<evidence type="ECO:0000313" key="2">
    <source>
        <dbReference type="Proteomes" id="UP000321157"/>
    </source>
</evidence>
<keyword evidence="2" id="KW-1185">Reference proteome</keyword>
<dbReference type="InterPro" id="IPR036410">
    <property type="entry name" value="HSP_DnaJ_Cys-rich_dom_sf"/>
</dbReference>
<protein>
    <submittedName>
        <fullName evidence="1">Uncharacterized protein</fullName>
    </submittedName>
</protein>
<name>A0A511VA61_9BACL</name>
<accession>A0A511VA61</accession>
<dbReference type="EMBL" id="BJXX01000120">
    <property type="protein sequence ID" value="GEN35171.1"/>
    <property type="molecule type" value="Genomic_DNA"/>
</dbReference>
<dbReference type="Pfam" id="PF17302">
    <property type="entry name" value="DUF5351"/>
    <property type="match status" value="1"/>
</dbReference>
<dbReference type="Gene3D" id="6.20.20.10">
    <property type="match status" value="1"/>
</dbReference>
<dbReference type="AlphaFoldDB" id="A0A511VA61"/>
<proteinExistence type="predicted"/>